<accession>A0A370L975</accession>
<dbReference type="Gene3D" id="3.40.190.10">
    <property type="entry name" value="Periplasmic binding protein-like II"/>
    <property type="match status" value="2"/>
</dbReference>
<dbReference type="RefSeq" id="WP_114828828.1">
    <property type="nucleotide sequence ID" value="NZ_QQTO01000001.1"/>
</dbReference>
<reference evidence="3" key="1">
    <citation type="submission" date="2018-07" db="EMBL/GenBank/DDBJ databases">
        <authorList>
            <person name="Safronova V.I."/>
            <person name="Chirak E.R."/>
            <person name="Sazanova A.L."/>
        </authorList>
    </citation>
    <scope>NUCLEOTIDE SEQUENCE [LARGE SCALE GENOMIC DNA]</scope>
    <source>
        <strain evidence="3">RCAM04685</strain>
    </source>
</reference>
<proteinExistence type="predicted"/>
<evidence type="ECO:0000313" key="3">
    <source>
        <dbReference type="Proteomes" id="UP000255207"/>
    </source>
</evidence>
<dbReference type="AlphaFoldDB" id="A0A370L975"/>
<dbReference type="Proteomes" id="UP000255207">
    <property type="component" value="Unassembled WGS sequence"/>
</dbReference>
<dbReference type="EMBL" id="QQTP01000003">
    <property type="protein sequence ID" value="RDJ26944.1"/>
    <property type="molecule type" value="Genomic_DNA"/>
</dbReference>
<sequence>MRTFRIRAFAAGAAVLAALAAAPAFAQGRPKITAAQAGDGFQFLTQQLAIKAGFFEKEGYDVEIADVGSGPRVVAALMGGSAVYSGLGLINLLNARAQGGELVAVASESSLIDIQLVLSNAAIAKTGIDAAMPIDEKIKRLKDLRISITSPGSSTDTMLRTLLRARSIDPDQVLKVIPTGGGSNMLAALEKGASDGFVWGAPQTLMAANSGIGKIVIDPFKAEVPEVKGVPYIVITTTMDTIKKKPEMVRATVRAMTRAMQFARENPEEAKKVVRPAFAEMDDKVFNQAWDNYYKAIPETPAISREEFERTKTWLNITSKKPLTVGYDESVYGKFADEAAAELLKKK</sequence>
<dbReference type="PANTHER" id="PTHR30024:SF42">
    <property type="entry name" value="ALIPHATIC SULFONATES-BINDING PROTEIN-RELATED"/>
    <property type="match status" value="1"/>
</dbReference>
<dbReference type="PANTHER" id="PTHR30024">
    <property type="entry name" value="ALIPHATIC SULFONATES-BINDING PROTEIN-RELATED"/>
    <property type="match status" value="1"/>
</dbReference>
<dbReference type="OrthoDB" id="9806288at2"/>
<evidence type="ECO:0000313" key="2">
    <source>
        <dbReference type="EMBL" id="RDJ26944.1"/>
    </source>
</evidence>
<name>A0A370L975_9HYPH</name>
<protein>
    <submittedName>
        <fullName evidence="2">ABC transporter substrate-binding protein</fullName>
    </submittedName>
</protein>
<dbReference type="Pfam" id="PF13379">
    <property type="entry name" value="NMT1_2"/>
    <property type="match status" value="1"/>
</dbReference>
<feature type="signal peptide" evidence="1">
    <location>
        <begin position="1"/>
        <end position="26"/>
    </location>
</feature>
<organism evidence="2 3">
    <name type="scientific">Bosea caraganae</name>
    <dbReference type="NCBI Taxonomy" id="2763117"/>
    <lineage>
        <taxon>Bacteria</taxon>
        <taxon>Pseudomonadati</taxon>
        <taxon>Pseudomonadota</taxon>
        <taxon>Alphaproteobacteria</taxon>
        <taxon>Hyphomicrobiales</taxon>
        <taxon>Boseaceae</taxon>
        <taxon>Bosea</taxon>
    </lineage>
</organism>
<dbReference type="SUPFAM" id="SSF53850">
    <property type="entry name" value="Periplasmic binding protein-like II"/>
    <property type="match status" value="1"/>
</dbReference>
<gene>
    <name evidence="2" type="ORF">DWE98_08880</name>
</gene>
<comment type="caution">
    <text evidence="2">The sequence shown here is derived from an EMBL/GenBank/DDBJ whole genome shotgun (WGS) entry which is preliminary data.</text>
</comment>
<evidence type="ECO:0000256" key="1">
    <source>
        <dbReference type="SAM" id="SignalP"/>
    </source>
</evidence>
<feature type="chain" id="PRO_5030068505" evidence="1">
    <location>
        <begin position="27"/>
        <end position="347"/>
    </location>
</feature>
<keyword evidence="3" id="KW-1185">Reference proteome</keyword>
<keyword evidence="1" id="KW-0732">Signal</keyword>